<dbReference type="InterPro" id="IPR050215">
    <property type="entry name" value="Thiolase-like_sf_Thiolase"/>
</dbReference>
<evidence type="ECO:0000256" key="1">
    <source>
        <dbReference type="ARBA" id="ARBA00005189"/>
    </source>
</evidence>
<evidence type="ECO:0000256" key="3">
    <source>
        <dbReference type="ARBA" id="ARBA00022679"/>
    </source>
</evidence>
<dbReference type="AlphaFoldDB" id="A0A2H3P6Y2"/>
<dbReference type="FunFam" id="3.40.47.10:FF:000010">
    <property type="entry name" value="Acetyl-CoA acetyltransferase (Thiolase)"/>
    <property type="match status" value="1"/>
</dbReference>
<evidence type="ECO:0000256" key="4">
    <source>
        <dbReference type="ARBA" id="ARBA00023315"/>
    </source>
</evidence>
<dbReference type="InterPro" id="IPR020616">
    <property type="entry name" value="Thiolase_N"/>
</dbReference>
<dbReference type="Pfam" id="PF00108">
    <property type="entry name" value="Thiolase_N"/>
    <property type="match status" value="1"/>
</dbReference>
<feature type="domain" description="Thiolase C-terminal" evidence="9">
    <location>
        <begin position="273"/>
        <end position="392"/>
    </location>
</feature>
<comment type="caution">
    <text evidence="10">The sequence shown here is derived from an EMBL/GenBank/DDBJ whole genome shotgun (WGS) entry which is preliminary data.</text>
</comment>
<comment type="pathway">
    <text evidence="1">Lipid metabolism.</text>
</comment>
<dbReference type="PROSITE" id="PS00099">
    <property type="entry name" value="THIOLASE_3"/>
    <property type="match status" value="1"/>
</dbReference>
<gene>
    <name evidence="10" type="ORF">CRI93_09105</name>
</gene>
<dbReference type="EMBL" id="PDEP01000007">
    <property type="protein sequence ID" value="PEN06785.1"/>
    <property type="molecule type" value="Genomic_DNA"/>
</dbReference>
<comment type="similarity">
    <text evidence="2 7">Belongs to the thiolase-like superfamily. Thiolase family.</text>
</comment>
<dbReference type="NCBIfam" id="TIGR01930">
    <property type="entry name" value="AcCoA-C-Actrans"/>
    <property type="match status" value="1"/>
</dbReference>
<evidence type="ECO:0000313" key="11">
    <source>
        <dbReference type="Proteomes" id="UP000221024"/>
    </source>
</evidence>
<sequence length="396" mass="41353">MQATNEAFIMSSVRTAVGKADRGTLRTTRPEKLGAEAIKGALARVGGLSPDDVDDVIMGCAFPEGPQGMNMGRAIAQKAGLPDHVPGATVNRFCSSGLQTIAMATQAIVTGQADVMVAGGAESMSHVPMSGFYFQPDPELTETDPDYFVSMGITAENVADKYGVSREEQDEFALRSHERAADAVQSGRFDDEIVPLDVRIRHYDDGDVQEQSVTFDTDEGPRFDTSMEALGGLRPAFRRGGSVTAGNASQRSDGGAATVVVSEKKLADLDADPIGRLVSFSVAGVAPELMGIGPVEAIPKALDQAGLSLDDIGLVELNEAFAAQSVAVIREVGLDPEIVNVNGGAIALGHPLGCTGAKLTATLLHEMRRRGIRYGLCTMCVGGGMGAAGVIENLDA</sequence>
<name>A0A2H3P6Y2_9BACT</name>
<evidence type="ECO:0000256" key="5">
    <source>
        <dbReference type="ARBA" id="ARBA00024073"/>
    </source>
</evidence>
<organism evidence="10 11">
    <name type="scientific">Longimonas halophila</name>
    <dbReference type="NCBI Taxonomy" id="1469170"/>
    <lineage>
        <taxon>Bacteria</taxon>
        <taxon>Pseudomonadati</taxon>
        <taxon>Rhodothermota</taxon>
        <taxon>Rhodothermia</taxon>
        <taxon>Rhodothermales</taxon>
        <taxon>Salisaetaceae</taxon>
        <taxon>Longimonas</taxon>
    </lineage>
</organism>
<dbReference type="InterPro" id="IPR020617">
    <property type="entry name" value="Thiolase_C"/>
</dbReference>
<evidence type="ECO:0000259" key="9">
    <source>
        <dbReference type="Pfam" id="PF02803"/>
    </source>
</evidence>
<dbReference type="GO" id="GO:0005737">
    <property type="term" value="C:cytoplasm"/>
    <property type="evidence" value="ECO:0007669"/>
    <property type="project" value="UniProtKB-ARBA"/>
</dbReference>
<dbReference type="GO" id="GO:0010124">
    <property type="term" value="P:phenylacetate catabolic process"/>
    <property type="evidence" value="ECO:0007669"/>
    <property type="project" value="TreeGrafter"/>
</dbReference>
<evidence type="ECO:0000256" key="2">
    <source>
        <dbReference type="ARBA" id="ARBA00010982"/>
    </source>
</evidence>
<dbReference type="Gene3D" id="3.40.47.10">
    <property type="match status" value="1"/>
</dbReference>
<keyword evidence="4 7" id="KW-0012">Acyltransferase</keyword>
<accession>A0A2H3P6Y2</accession>
<dbReference type="InterPro" id="IPR002155">
    <property type="entry name" value="Thiolase"/>
</dbReference>
<dbReference type="InterPro" id="IPR020615">
    <property type="entry name" value="Thiolase_acyl_enz_int_AS"/>
</dbReference>
<dbReference type="PIRSF" id="PIRSF000429">
    <property type="entry name" value="Ac-CoA_Ac_transf"/>
    <property type="match status" value="1"/>
</dbReference>
<dbReference type="Pfam" id="PF02803">
    <property type="entry name" value="Thiolase_C"/>
    <property type="match status" value="1"/>
</dbReference>
<feature type="active site" description="Proton acceptor" evidence="6">
    <location>
        <position position="350"/>
    </location>
</feature>
<feature type="active site" description="Proton acceptor" evidence="6">
    <location>
        <position position="380"/>
    </location>
</feature>
<evidence type="ECO:0000313" key="10">
    <source>
        <dbReference type="EMBL" id="PEN06785.1"/>
    </source>
</evidence>
<feature type="domain" description="Thiolase N-terminal" evidence="8">
    <location>
        <begin position="8"/>
        <end position="263"/>
    </location>
</feature>
<dbReference type="CDD" id="cd00751">
    <property type="entry name" value="thiolase"/>
    <property type="match status" value="1"/>
</dbReference>
<evidence type="ECO:0000256" key="7">
    <source>
        <dbReference type="RuleBase" id="RU003557"/>
    </source>
</evidence>
<evidence type="ECO:0000256" key="6">
    <source>
        <dbReference type="PIRSR" id="PIRSR000429-1"/>
    </source>
</evidence>
<reference evidence="10 11" key="1">
    <citation type="submission" date="2017-10" db="EMBL/GenBank/DDBJ databases">
        <title>Draft genome of Longimonas halophila.</title>
        <authorList>
            <person name="Goh K.M."/>
            <person name="Shamsir M.S."/>
            <person name="Lim S.W."/>
        </authorList>
    </citation>
    <scope>NUCLEOTIDE SEQUENCE [LARGE SCALE GENOMIC DNA]</scope>
    <source>
        <strain evidence="10 11">KCTC 42399</strain>
    </source>
</reference>
<dbReference type="InterPro" id="IPR016039">
    <property type="entry name" value="Thiolase-like"/>
</dbReference>
<dbReference type="SUPFAM" id="SSF53901">
    <property type="entry name" value="Thiolase-like"/>
    <property type="match status" value="2"/>
</dbReference>
<dbReference type="InterPro" id="IPR020613">
    <property type="entry name" value="Thiolase_CS"/>
</dbReference>
<dbReference type="GO" id="GO:0006635">
    <property type="term" value="P:fatty acid beta-oxidation"/>
    <property type="evidence" value="ECO:0007669"/>
    <property type="project" value="TreeGrafter"/>
</dbReference>
<keyword evidence="3 7" id="KW-0808">Transferase</keyword>
<dbReference type="PROSITE" id="PS00737">
    <property type="entry name" value="THIOLASE_2"/>
    <property type="match status" value="1"/>
</dbReference>
<evidence type="ECO:0000259" key="8">
    <source>
        <dbReference type="Pfam" id="PF00108"/>
    </source>
</evidence>
<dbReference type="GO" id="GO:0003988">
    <property type="term" value="F:acetyl-CoA C-acyltransferase activity"/>
    <property type="evidence" value="ECO:0007669"/>
    <property type="project" value="UniProtKB-EC"/>
</dbReference>
<dbReference type="PROSITE" id="PS00098">
    <property type="entry name" value="THIOLASE_1"/>
    <property type="match status" value="1"/>
</dbReference>
<dbReference type="EC" id="2.3.1.16" evidence="5"/>
<dbReference type="Proteomes" id="UP000221024">
    <property type="component" value="Unassembled WGS sequence"/>
</dbReference>
<proteinExistence type="inferred from homology"/>
<dbReference type="RefSeq" id="WP_098062311.1">
    <property type="nucleotide sequence ID" value="NZ_PDEP01000007.1"/>
</dbReference>
<feature type="active site" description="Acyl-thioester intermediate" evidence="6">
    <location>
        <position position="94"/>
    </location>
</feature>
<dbReference type="InterPro" id="IPR020610">
    <property type="entry name" value="Thiolase_AS"/>
</dbReference>
<dbReference type="OrthoDB" id="9764892at2"/>
<protein>
    <recommendedName>
        <fullName evidence="5">acetyl-CoA C-acyltransferase</fullName>
        <ecNumber evidence="5">2.3.1.16</ecNumber>
    </recommendedName>
</protein>
<keyword evidence="11" id="KW-1185">Reference proteome</keyword>
<dbReference type="PANTHER" id="PTHR43853:SF21">
    <property type="entry name" value="STEROID 3-KETOACYL-COA THIOLASE"/>
    <property type="match status" value="1"/>
</dbReference>
<dbReference type="PANTHER" id="PTHR43853">
    <property type="entry name" value="3-KETOACYL-COA THIOLASE, PEROXISOMAL"/>
    <property type="match status" value="1"/>
</dbReference>